<accession>A0ABQ7Q835</accession>
<name>A0ABQ7Q835_PLUXY</name>
<sequence length="75" mass="8615">MSSEEIFKKKKVCDAHFTERDRNRNHRLNNLAIPSLHLNGFHGKLTIATSATVAQKPEMDTQYVAGTFYNLYIMT</sequence>
<dbReference type="Proteomes" id="UP000823941">
    <property type="component" value="Chromosome 19"/>
</dbReference>
<organism evidence="1 2">
    <name type="scientific">Plutella xylostella</name>
    <name type="common">Diamondback moth</name>
    <name type="synonym">Plutella maculipennis</name>
    <dbReference type="NCBI Taxonomy" id="51655"/>
    <lineage>
        <taxon>Eukaryota</taxon>
        <taxon>Metazoa</taxon>
        <taxon>Ecdysozoa</taxon>
        <taxon>Arthropoda</taxon>
        <taxon>Hexapoda</taxon>
        <taxon>Insecta</taxon>
        <taxon>Pterygota</taxon>
        <taxon>Neoptera</taxon>
        <taxon>Endopterygota</taxon>
        <taxon>Lepidoptera</taxon>
        <taxon>Glossata</taxon>
        <taxon>Ditrysia</taxon>
        <taxon>Yponomeutoidea</taxon>
        <taxon>Plutellidae</taxon>
        <taxon>Plutella</taxon>
    </lineage>
</organism>
<reference evidence="1 2" key="1">
    <citation type="submission" date="2021-06" db="EMBL/GenBank/DDBJ databases">
        <title>A haploid diamondback moth (Plutella xylostella L.) genome assembly resolves 31 chromosomes and identifies a diamide resistance mutation.</title>
        <authorList>
            <person name="Ward C.M."/>
            <person name="Perry K.D."/>
            <person name="Baker G."/>
            <person name="Powis K."/>
            <person name="Heckel D.G."/>
            <person name="Baxter S.W."/>
        </authorList>
    </citation>
    <scope>NUCLEOTIDE SEQUENCE [LARGE SCALE GENOMIC DNA]</scope>
    <source>
        <strain evidence="1 2">LV</strain>
        <tissue evidence="1">Single pupa</tissue>
    </source>
</reference>
<proteinExistence type="predicted"/>
<dbReference type="EMBL" id="JAHIBW010000019">
    <property type="protein sequence ID" value="KAG7301394.1"/>
    <property type="molecule type" value="Genomic_DNA"/>
</dbReference>
<evidence type="ECO:0008006" key="3">
    <source>
        <dbReference type="Google" id="ProtNLM"/>
    </source>
</evidence>
<protein>
    <recommendedName>
        <fullName evidence="3">THAP-type domain-containing protein</fullName>
    </recommendedName>
</protein>
<gene>
    <name evidence="1" type="ORF">JYU34_014335</name>
</gene>
<comment type="caution">
    <text evidence="1">The sequence shown here is derived from an EMBL/GenBank/DDBJ whole genome shotgun (WGS) entry which is preliminary data.</text>
</comment>
<evidence type="ECO:0000313" key="1">
    <source>
        <dbReference type="EMBL" id="KAG7301394.1"/>
    </source>
</evidence>
<evidence type="ECO:0000313" key="2">
    <source>
        <dbReference type="Proteomes" id="UP000823941"/>
    </source>
</evidence>
<keyword evidence="2" id="KW-1185">Reference proteome</keyword>